<dbReference type="InterPro" id="IPR032675">
    <property type="entry name" value="LRR_dom_sf"/>
</dbReference>
<keyword evidence="4 6" id="KW-1133">Transmembrane helix</keyword>
<dbReference type="PANTHER" id="PTHR24365:SF530">
    <property type="entry name" value="MSTPROX-RELATED"/>
    <property type="match status" value="1"/>
</dbReference>
<protein>
    <recommendedName>
        <fullName evidence="7">TIR domain-containing protein</fullName>
    </recommendedName>
</protein>
<accession>A0A8W8J7K5</accession>
<dbReference type="Gene3D" id="3.40.50.10140">
    <property type="entry name" value="Toll/interleukin-1 receptor homology (TIR) domain"/>
    <property type="match status" value="1"/>
</dbReference>
<dbReference type="AlphaFoldDB" id="A0A8W8J7K5"/>
<dbReference type="PANTHER" id="PTHR24365">
    <property type="entry name" value="TOLL-LIKE RECEPTOR"/>
    <property type="match status" value="1"/>
</dbReference>
<dbReference type="SMART" id="SM00255">
    <property type="entry name" value="TIR"/>
    <property type="match status" value="1"/>
</dbReference>
<evidence type="ECO:0000256" key="2">
    <source>
        <dbReference type="ARBA" id="ARBA00022692"/>
    </source>
</evidence>
<feature type="domain" description="TIR" evidence="7">
    <location>
        <begin position="168"/>
        <end position="310"/>
    </location>
</feature>
<dbReference type="EnsemblMetazoa" id="G17165.1">
    <property type="protein sequence ID" value="G17165.1:cds"/>
    <property type="gene ID" value="G17165"/>
</dbReference>
<proteinExistence type="predicted"/>
<evidence type="ECO:0000259" key="7">
    <source>
        <dbReference type="PROSITE" id="PS50104"/>
    </source>
</evidence>
<evidence type="ECO:0000256" key="5">
    <source>
        <dbReference type="ARBA" id="ARBA00023136"/>
    </source>
</evidence>
<sequence length="312" mass="36724">SNNGLSEWLVDVSKMSNLKLLDLSENKFATLSSHARQQFGHAFQLSNLTIDISRNGIACTCENQDFLVWMHENKNYYLHIENYTCSTTDSMFDFKSLESSVHNLQKQCKSFLGWYIGCSVTSAIFVTFIISIIVIKNKWKIRYLIYKSKQRFGFVTPFNRCIPDTMHYEYDAFLSYSGQELMFVLKQVIPRLEVNKNLRLLIRDRDYLPGISKVDSTMKGLQESRRTVCIVSKKYLESKWRDYELNMAKVEGIEDRGSLDYVILILLPEVYNGNHLPKTLMDLIRKERYIEYPMESCAYDDFWDRLIRMIEQ</sequence>
<dbReference type="PROSITE" id="PS50104">
    <property type="entry name" value="TIR"/>
    <property type="match status" value="1"/>
</dbReference>
<dbReference type="Proteomes" id="UP000005408">
    <property type="component" value="Unassembled WGS sequence"/>
</dbReference>
<name>A0A8W8J7K5_MAGGI</name>
<dbReference type="GO" id="GO:0007165">
    <property type="term" value="P:signal transduction"/>
    <property type="evidence" value="ECO:0007669"/>
    <property type="project" value="InterPro"/>
</dbReference>
<dbReference type="SUPFAM" id="SSF52200">
    <property type="entry name" value="Toll/Interleukin receptor TIR domain"/>
    <property type="match status" value="1"/>
</dbReference>
<keyword evidence="3" id="KW-0732">Signal</keyword>
<evidence type="ECO:0000313" key="9">
    <source>
        <dbReference type="Proteomes" id="UP000005408"/>
    </source>
</evidence>
<evidence type="ECO:0000313" key="8">
    <source>
        <dbReference type="EnsemblMetazoa" id="G17165.1:cds"/>
    </source>
</evidence>
<organism evidence="8 9">
    <name type="scientific">Magallana gigas</name>
    <name type="common">Pacific oyster</name>
    <name type="synonym">Crassostrea gigas</name>
    <dbReference type="NCBI Taxonomy" id="29159"/>
    <lineage>
        <taxon>Eukaryota</taxon>
        <taxon>Metazoa</taxon>
        <taxon>Spiralia</taxon>
        <taxon>Lophotrochozoa</taxon>
        <taxon>Mollusca</taxon>
        <taxon>Bivalvia</taxon>
        <taxon>Autobranchia</taxon>
        <taxon>Pteriomorphia</taxon>
        <taxon>Ostreida</taxon>
        <taxon>Ostreoidea</taxon>
        <taxon>Ostreidae</taxon>
        <taxon>Magallana</taxon>
    </lineage>
</organism>
<dbReference type="GO" id="GO:0005886">
    <property type="term" value="C:plasma membrane"/>
    <property type="evidence" value="ECO:0007669"/>
    <property type="project" value="TreeGrafter"/>
</dbReference>
<dbReference type="Pfam" id="PF13676">
    <property type="entry name" value="TIR_2"/>
    <property type="match status" value="1"/>
</dbReference>
<keyword evidence="5 6" id="KW-0472">Membrane</keyword>
<evidence type="ECO:0000256" key="1">
    <source>
        <dbReference type="ARBA" id="ARBA00004167"/>
    </source>
</evidence>
<evidence type="ECO:0000256" key="6">
    <source>
        <dbReference type="SAM" id="Phobius"/>
    </source>
</evidence>
<evidence type="ECO:0000256" key="3">
    <source>
        <dbReference type="ARBA" id="ARBA00022729"/>
    </source>
</evidence>
<dbReference type="GO" id="GO:0038023">
    <property type="term" value="F:signaling receptor activity"/>
    <property type="evidence" value="ECO:0007669"/>
    <property type="project" value="TreeGrafter"/>
</dbReference>
<dbReference type="SUPFAM" id="SSF52058">
    <property type="entry name" value="L domain-like"/>
    <property type="match status" value="1"/>
</dbReference>
<dbReference type="InterPro" id="IPR000157">
    <property type="entry name" value="TIR_dom"/>
</dbReference>
<keyword evidence="2 6" id="KW-0812">Transmembrane</keyword>
<comment type="subcellular location">
    <subcellularLocation>
        <location evidence="1">Membrane</location>
        <topology evidence="1">Single-pass membrane protein</topology>
    </subcellularLocation>
</comment>
<feature type="transmembrane region" description="Helical" evidence="6">
    <location>
        <begin position="112"/>
        <end position="135"/>
    </location>
</feature>
<reference evidence="8" key="1">
    <citation type="submission" date="2022-08" db="UniProtKB">
        <authorList>
            <consortium name="EnsemblMetazoa"/>
        </authorList>
    </citation>
    <scope>IDENTIFICATION</scope>
    <source>
        <strain evidence="8">05x7-T-G4-1.051#20</strain>
    </source>
</reference>
<keyword evidence="9" id="KW-1185">Reference proteome</keyword>
<dbReference type="Gene3D" id="3.80.10.10">
    <property type="entry name" value="Ribonuclease Inhibitor"/>
    <property type="match status" value="1"/>
</dbReference>
<evidence type="ECO:0000256" key="4">
    <source>
        <dbReference type="ARBA" id="ARBA00022989"/>
    </source>
</evidence>
<dbReference type="InterPro" id="IPR035897">
    <property type="entry name" value="Toll_tir_struct_dom_sf"/>
</dbReference>